<proteinExistence type="predicted"/>
<protein>
    <submittedName>
        <fullName evidence="2">Acyl carrier protein</fullName>
    </submittedName>
</protein>
<reference evidence="3" key="1">
    <citation type="journal article" date="2017" name="Proc. Natl. Acad. Sci. U.S.A.">
        <title>Simulation of Deepwater Horizon oil plume reveals substrate specialization within a complex community of hydrocarbon-degraders.</title>
        <authorList>
            <person name="Hu P."/>
            <person name="Dubinsky E.A."/>
            <person name="Probst A.J."/>
            <person name="Wang J."/>
            <person name="Sieber C.M.K."/>
            <person name="Tom L.M."/>
            <person name="Gardinali P."/>
            <person name="Banfield J.F."/>
            <person name="Atlas R.M."/>
            <person name="Andersen G.L."/>
        </authorList>
    </citation>
    <scope>NUCLEOTIDE SEQUENCE [LARGE SCALE GENOMIC DNA]</scope>
</reference>
<dbReference type="Gene3D" id="1.10.1200.10">
    <property type="entry name" value="ACP-like"/>
    <property type="match status" value="1"/>
</dbReference>
<dbReference type="RefSeq" id="WP_303687381.1">
    <property type="nucleotide sequence ID" value="NZ_CAJXYO010000011.1"/>
</dbReference>
<dbReference type="Proteomes" id="UP000196102">
    <property type="component" value="Unassembled WGS sequence"/>
</dbReference>
<organism evidence="2 3">
    <name type="scientific">Nonlabens dokdonensis</name>
    <dbReference type="NCBI Taxonomy" id="328515"/>
    <lineage>
        <taxon>Bacteria</taxon>
        <taxon>Pseudomonadati</taxon>
        <taxon>Bacteroidota</taxon>
        <taxon>Flavobacteriia</taxon>
        <taxon>Flavobacteriales</taxon>
        <taxon>Flavobacteriaceae</taxon>
        <taxon>Nonlabens</taxon>
    </lineage>
</organism>
<feature type="domain" description="Carrier" evidence="1">
    <location>
        <begin position="1"/>
        <end position="76"/>
    </location>
</feature>
<sequence length="76" mass="8860">MNIDDFINNFAEQFDETEKSEFLQETTFRDLDEWDSMIALSIIGMVDEEYDIELTGDEIRAANTISDLFKIVSNKK</sequence>
<evidence type="ECO:0000259" key="1">
    <source>
        <dbReference type="PROSITE" id="PS50075"/>
    </source>
</evidence>
<dbReference type="InterPro" id="IPR009081">
    <property type="entry name" value="PP-bd_ACP"/>
</dbReference>
<dbReference type="InterPro" id="IPR036736">
    <property type="entry name" value="ACP-like_sf"/>
</dbReference>
<dbReference type="AlphaFoldDB" id="A0A1Z8APD4"/>
<dbReference type="PROSITE" id="PS50075">
    <property type="entry name" value="CARRIER"/>
    <property type="match status" value="1"/>
</dbReference>
<dbReference type="EMBL" id="MAAX01000164">
    <property type="protein sequence ID" value="OUS12184.1"/>
    <property type="molecule type" value="Genomic_DNA"/>
</dbReference>
<evidence type="ECO:0000313" key="3">
    <source>
        <dbReference type="Proteomes" id="UP000196102"/>
    </source>
</evidence>
<accession>A0A1Z8APD4</accession>
<comment type="caution">
    <text evidence="2">The sequence shown here is derived from an EMBL/GenBank/DDBJ whole genome shotgun (WGS) entry which is preliminary data.</text>
</comment>
<evidence type="ECO:0000313" key="2">
    <source>
        <dbReference type="EMBL" id="OUS12184.1"/>
    </source>
</evidence>
<gene>
    <name evidence="2" type="ORF">A9Q93_10465</name>
</gene>
<name>A0A1Z8APD4_9FLAO</name>
<dbReference type="SUPFAM" id="SSF47336">
    <property type="entry name" value="ACP-like"/>
    <property type="match status" value="1"/>
</dbReference>